<protein>
    <recommendedName>
        <fullName evidence="9">Kinetochore protein SPC25</fullName>
    </recommendedName>
</protein>
<evidence type="ECO:0000256" key="7">
    <source>
        <dbReference type="ARBA" id="ARBA00023306"/>
    </source>
</evidence>
<evidence type="ECO:0000256" key="9">
    <source>
        <dbReference type="RuleBase" id="RU367150"/>
    </source>
</evidence>
<organism evidence="12 13">
    <name type="scientific">Cyanidium caldarium</name>
    <name type="common">Red alga</name>
    <dbReference type="NCBI Taxonomy" id="2771"/>
    <lineage>
        <taxon>Eukaryota</taxon>
        <taxon>Rhodophyta</taxon>
        <taxon>Bangiophyceae</taxon>
        <taxon>Cyanidiales</taxon>
        <taxon>Cyanidiaceae</taxon>
        <taxon>Cyanidium</taxon>
    </lineage>
</organism>
<comment type="caution">
    <text evidence="12">The sequence shown here is derived from an EMBL/GenBank/DDBJ whole genome shotgun (WGS) entry which is preliminary data.</text>
</comment>
<keyword evidence="13" id="KW-1185">Reference proteome</keyword>
<keyword evidence="3 9" id="KW-0158">Chromosome</keyword>
<dbReference type="InterPro" id="IPR013255">
    <property type="entry name" value="Spc25_C"/>
</dbReference>
<comment type="similarity">
    <text evidence="2 9">Belongs to the SPC25 family.</text>
</comment>
<dbReference type="EMBL" id="JANCYW010000001">
    <property type="protein sequence ID" value="KAK4534265.1"/>
    <property type="molecule type" value="Genomic_DNA"/>
</dbReference>
<name>A0AAV9IQ86_CYACA</name>
<evidence type="ECO:0000259" key="11">
    <source>
        <dbReference type="Pfam" id="PF08234"/>
    </source>
</evidence>
<comment type="function">
    <text evidence="9">Acts as a component of the essential kinetochore-associated NDC80 complex, which is required for chromosome segregation and spindle checkpoint activity.</text>
</comment>
<dbReference type="Pfam" id="PF08234">
    <property type="entry name" value="Spindle_Spc25"/>
    <property type="match status" value="1"/>
</dbReference>
<evidence type="ECO:0000256" key="1">
    <source>
        <dbReference type="ARBA" id="ARBA00004584"/>
    </source>
</evidence>
<dbReference type="CDD" id="cd23784">
    <property type="entry name" value="RWD_Spc25"/>
    <property type="match status" value="1"/>
</dbReference>
<keyword evidence="9" id="KW-0995">Kinetochore</keyword>
<feature type="coiled-coil region" evidence="10">
    <location>
        <begin position="6"/>
        <end position="122"/>
    </location>
</feature>
<keyword evidence="7 9" id="KW-0131">Cell cycle</keyword>
<comment type="subcellular location">
    <subcellularLocation>
        <location evidence="1">Chromosome</location>
        <location evidence="1">Centromere</location>
    </subcellularLocation>
    <subcellularLocation>
        <location evidence="9">Nucleus</location>
    </subcellularLocation>
    <subcellularLocation>
        <location evidence="9">Chromosome</location>
        <location evidence="9">Centromere</location>
        <location evidence="9">Kinetochore</location>
    </subcellularLocation>
</comment>
<dbReference type="InterPro" id="IPR045143">
    <property type="entry name" value="Spc25"/>
</dbReference>
<evidence type="ECO:0000256" key="10">
    <source>
        <dbReference type="SAM" id="Coils"/>
    </source>
</evidence>
<proteinExistence type="inferred from homology"/>
<dbReference type="PANTHER" id="PTHR14281:SF0">
    <property type="entry name" value="KINETOCHORE PROTEIN SPC25"/>
    <property type="match status" value="1"/>
</dbReference>
<accession>A0AAV9IQ86</accession>
<evidence type="ECO:0000256" key="4">
    <source>
        <dbReference type="ARBA" id="ARBA00022618"/>
    </source>
</evidence>
<reference evidence="12 13" key="1">
    <citation type="submission" date="2022-07" db="EMBL/GenBank/DDBJ databases">
        <title>Genome-wide signatures of adaptation to extreme environments.</title>
        <authorList>
            <person name="Cho C.H."/>
            <person name="Yoon H.S."/>
        </authorList>
    </citation>
    <scope>NUCLEOTIDE SEQUENCE [LARGE SCALE GENOMIC DNA]</scope>
    <source>
        <strain evidence="12 13">DBV 063 E5</strain>
    </source>
</reference>
<evidence type="ECO:0000256" key="5">
    <source>
        <dbReference type="ARBA" id="ARBA00022776"/>
    </source>
</evidence>
<dbReference type="Proteomes" id="UP001301350">
    <property type="component" value="Unassembled WGS sequence"/>
</dbReference>
<dbReference type="GO" id="GO:0007059">
    <property type="term" value="P:chromosome segregation"/>
    <property type="evidence" value="ECO:0007669"/>
    <property type="project" value="InterPro"/>
</dbReference>
<evidence type="ECO:0000256" key="6">
    <source>
        <dbReference type="ARBA" id="ARBA00023054"/>
    </source>
</evidence>
<evidence type="ECO:0000313" key="12">
    <source>
        <dbReference type="EMBL" id="KAK4534265.1"/>
    </source>
</evidence>
<dbReference type="AlphaFoldDB" id="A0AAV9IQ86"/>
<keyword evidence="4 9" id="KW-0132">Cell division</keyword>
<keyword evidence="6 10" id="KW-0175">Coiled coil</keyword>
<keyword evidence="8 9" id="KW-0137">Centromere</keyword>
<evidence type="ECO:0000256" key="8">
    <source>
        <dbReference type="ARBA" id="ARBA00023328"/>
    </source>
</evidence>
<evidence type="ECO:0000256" key="3">
    <source>
        <dbReference type="ARBA" id="ARBA00022454"/>
    </source>
</evidence>
<feature type="domain" description="Chromosome segregation protein Spc25 C-terminal" evidence="11">
    <location>
        <begin position="163"/>
        <end position="242"/>
    </location>
</feature>
<evidence type="ECO:0000313" key="13">
    <source>
        <dbReference type="Proteomes" id="UP001301350"/>
    </source>
</evidence>
<keyword evidence="5 9" id="KW-0498">Mitosis</keyword>
<dbReference type="GO" id="GO:0005634">
    <property type="term" value="C:nucleus"/>
    <property type="evidence" value="ECO:0007669"/>
    <property type="project" value="UniProtKB-SubCell"/>
</dbReference>
<keyword evidence="9" id="KW-0539">Nucleus</keyword>
<dbReference type="Gene3D" id="3.30.457.50">
    <property type="entry name" value="Chromosome segregation protein Spc25"/>
    <property type="match status" value="1"/>
</dbReference>
<gene>
    <name evidence="12" type="ORF">CDCA_CDCA01G0290</name>
</gene>
<sequence length="261" mass="30205">MDAAGLSRLQSNLDKVREQFDAWANERVAFGEKQRQAYLSEWERLGQQRQVLEEKENAYERAAQRLAEHVEMERQELDAIEASVAQLRARAVVMPERQRELEADIEERKVELERRRAALNECEEARRTRLMHLQKALVWYRDRLGLRFDRVGGSRGPASGTFDGKVRVLFNRLDPRDATREFAFTVYVDERSDAFCVESCQPELDESAYACVGHGQLSDLVDELNRTNDFGAFVAKMRKCFKALAQDEIEAATRSVQETRQ</sequence>
<dbReference type="GO" id="GO:0051301">
    <property type="term" value="P:cell division"/>
    <property type="evidence" value="ECO:0007669"/>
    <property type="project" value="UniProtKB-UniRule"/>
</dbReference>
<dbReference type="PANTHER" id="PTHR14281">
    <property type="entry name" value="KINETOCHORE PROTEIN SPC25-RELATED"/>
    <property type="match status" value="1"/>
</dbReference>
<evidence type="ECO:0000256" key="2">
    <source>
        <dbReference type="ARBA" id="ARBA00006379"/>
    </source>
</evidence>
<dbReference type="GO" id="GO:0031262">
    <property type="term" value="C:Ndc80 complex"/>
    <property type="evidence" value="ECO:0007669"/>
    <property type="project" value="InterPro"/>
</dbReference>
<comment type="subunit">
    <text evidence="9">Component of the NDC80 complex.</text>
</comment>